<organism evidence="1 2">
    <name type="scientific">Nephila pilipes</name>
    <name type="common">Giant wood spider</name>
    <name type="synonym">Nephila maculata</name>
    <dbReference type="NCBI Taxonomy" id="299642"/>
    <lineage>
        <taxon>Eukaryota</taxon>
        <taxon>Metazoa</taxon>
        <taxon>Ecdysozoa</taxon>
        <taxon>Arthropoda</taxon>
        <taxon>Chelicerata</taxon>
        <taxon>Arachnida</taxon>
        <taxon>Araneae</taxon>
        <taxon>Araneomorphae</taxon>
        <taxon>Entelegynae</taxon>
        <taxon>Araneoidea</taxon>
        <taxon>Nephilidae</taxon>
        <taxon>Nephila</taxon>
    </lineage>
</organism>
<dbReference type="AlphaFoldDB" id="A0A8X6U9I7"/>
<dbReference type="EMBL" id="BMAW01074400">
    <property type="protein sequence ID" value="GFT92113.1"/>
    <property type="molecule type" value="Genomic_DNA"/>
</dbReference>
<gene>
    <name evidence="1" type="ORF">NPIL_47211</name>
</gene>
<evidence type="ECO:0000313" key="2">
    <source>
        <dbReference type="Proteomes" id="UP000887013"/>
    </source>
</evidence>
<proteinExistence type="predicted"/>
<dbReference type="Proteomes" id="UP000887013">
    <property type="component" value="Unassembled WGS sequence"/>
</dbReference>
<protein>
    <submittedName>
        <fullName evidence="1">Uncharacterized protein</fullName>
    </submittedName>
</protein>
<reference evidence="1" key="1">
    <citation type="submission" date="2020-08" db="EMBL/GenBank/DDBJ databases">
        <title>Multicomponent nature underlies the extraordinary mechanical properties of spider dragline silk.</title>
        <authorList>
            <person name="Kono N."/>
            <person name="Nakamura H."/>
            <person name="Mori M."/>
            <person name="Yoshida Y."/>
            <person name="Ohtoshi R."/>
            <person name="Malay A.D."/>
            <person name="Moran D.A.P."/>
            <person name="Tomita M."/>
            <person name="Numata K."/>
            <person name="Arakawa K."/>
        </authorList>
    </citation>
    <scope>NUCLEOTIDE SEQUENCE</scope>
</reference>
<name>A0A8X6U9I7_NEPPI</name>
<comment type="caution">
    <text evidence="1">The sequence shown here is derived from an EMBL/GenBank/DDBJ whole genome shotgun (WGS) entry which is preliminary data.</text>
</comment>
<keyword evidence="2" id="KW-1185">Reference proteome</keyword>
<sequence length="95" mass="10955">MKTSNFYLITQVDFSSLCAGRTELEFDLYDRFLDFSFHFRTRAAQKLIPITWLLAESPPQQKTTGSEEMNCQPVLALLFSLYTKSEISIFVTDSD</sequence>
<accession>A0A8X6U9I7</accession>
<evidence type="ECO:0000313" key="1">
    <source>
        <dbReference type="EMBL" id="GFT92113.1"/>
    </source>
</evidence>